<comment type="caution">
    <text evidence="1">The sequence shown here is derived from an EMBL/GenBank/DDBJ whole genome shotgun (WGS) entry which is preliminary data.</text>
</comment>
<dbReference type="InterPro" id="IPR037119">
    <property type="entry name" value="Haem_oxidase_HugZ-like_sf"/>
</dbReference>
<evidence type="ECO:0000313" key="1">
    <source>
        <dbReference type="EMBL" id="KAJ8452768.1"/>
    </source>
</evidence>
<accession>A0A9Q1L080</accession>
<dbReference type="AlphaFoldDB" id="A0A9Q1L080"/>
<proteinExistence type="predicted"/>
<dbReference type="SUPFAM" id="SSF50475">
    <property type="entry name" value="FMN-binding split barrel"/>
    <property type="match status" value="1"/>
</dbReference>
<reference evidence="1" key="1">
    <citation type="submission" date="2022-04" db="EMBL/GenBank/DDBJ databases">
        <title>Carnegiea gigantea Genome sequencing and assembly v2.</title>
        <authorList>
            <person name="Copetti D."/>
            <person name="Sanderson M.J."/>
            <person name="Burquez A."/>
            <person name="Wojciechowski M.F."/>
        </authorList>
    </citation>
    <scope>NUCLEOTIDE SEQUENCE</scope>
    <source>
        <strain evidence="1">SGP5-SGP5p</strain>
        <tissue evidence="1">Aerial part</tissue>
    </source>
</reference>
<evidence type="ECO:0000313" key="2">
    <source>
        <dbReference type="Proteomes" id="UP001153076"/>
    </source>
</evidence>
<keyword evidence="2" id="KW-1185">Reference proteome</keyword>
<dbReference type="PANTHER" id="PTHR13343">
    <property type="entry name" value="CREG1 PROTEIN"/>
    <property type="match status" value="1"/>
</dbReference>
<sequence>MMMMMLIDSTMAVQLRSSSPIAYCRPIWGSDDVVGGNFAVPWNKIKRLRKKFDNSFNRRRGSAKNRIQASGKYLGSASDKGGDSSKSRYHPFEDILESEAAETGERRLTAAETSRTIVEVNSQATLLFSGLVNEEVHENIFWPDLPYLTDEHGSELELTLLHSVLAIQGFISSALFASRCCVSGLLSDIYFQVNNDEDIMRTLTSDDNYVDWVDILDSEEDQGDSDGSLGDWAKLETMRSAHPMYFAKKISEVASDEPIDFMEQPPVGLAIQGLLRPAFIEERFVTQQRRPNHPDRNPAHGKAEKAAVDNIENATTINGHAHESSSSEDYSLWTEDLEKDNGLANGTSFYKLEMIKIRLISAHGYQIAVEIEDYSDARPDAIAHSAAKVISRVNAAGEKTTNALKSLCWRCKGLQVQEAALIGIDSLGFDLRVCSGTQVQTLRFVFNSRVFHLNFLQNHLKVCRLMLDAAGKTSVFRPNVIIKKHVQCHLLHVELSGVNLEHIICKFIRASEVSG</sequence>
<dbReference type="OrthoDB" id="1070053at2759"/>
<dbReference type="PANTHER" id="PTHR13343:SF28">
    <property type="entry name" value="PENTATRICOPEPTIDE REPEAT (PPR) SUPERFAMILY PROTEIN"/>
    <property type="match status" value="1"/>
</dbReference>
<dbReference type="EMBL" id="JAKOGI010000003">
    <property type="protein sequence ID" value="KAJ8452768.1"/>
    <property type="molecule type" value="Genomic_DNA"/>
</dbReference>
<gene>
    <name evidence="1" type="ORF">Cgig2_005104</name>
</gene>
<organism evidence="1 2">
    <name type="scientific">Carnegiea gigantea</name>
    <dbReference type="NCBI Taxonomy" id="171969"/>
    <lineage>
        <taxon>Eukaryota</taxon>
        <taxon>Viridiplantae</taxon>
        <taxon>Streptophyta</taxon>
        <taxon>Embryophyta</taxon>
        <taxon>Tracheophyta</taxon>
        <taxon>Spermatophyta</taxon>
        <taxon>Magnoliopsida</taxon>
        <taxon>eudicotyledons</taxon>
        <taxon>Gunneridae</taxon>
        <taxon>Pentapetalae</taxon>
        <taxon>Caryophyllales</taxon>
        <taxon>Cactineae</taxon>
        <taxon>Cactaceae</taxon>
        <taxon>Cactoideae</taxon>
        <taxon>Echinocereeae</taxon>
        <taxon>Carnegiea</taxon>
    </lineage>
</organism>
<dbReference type="Gene3D" id="3.20.180.10">
    <property type="entry name" value="PNP-oxidase-like"/>
    <property type="match status" value="1"/>
</dbReference>
<protein>
    <submittedName>
        <fullName evidence="1">Uncharacterized protein</fullName>
    </submittedName>
</protein>
<name>A0A9Q1L080_9CARY</name>
<dbReference type="Proteomes" id="UP001153076">
    <property type="component" value="Unassembled WGS sequence"/>
</dbReference>